<reference evidence="2" key="1">
    <citation type="submission" date="2019-12" db="EMBL/GenBank/DDBJ databases">
        <title>Genome sequencing and annotation of Brassica cretica.</title>
        <authorList>
            <person name="Studholme D.J."/>
            <person name="Sarris P.F."/>
        </authorList>
    </citation>
    <scope>NUCLEOTIDE SEQUENCE</scope>
    <source>
        <strain evidence="2">PFS-102/07</strain>
        <tissue evidence="2">Leaf</tissue>
    </source>
</reference>
<dbReference type="EMBL" id="QGKY02001925">
    <property type="protein sequence ID" value="KAF2547760.1"/>
    <property type="molecule type" value="Genomic_DNA"/>
</dbReference>
<organism evidence="2">
    <name type="scientific">Brassica cretica</name>
    <name type="common">Mustard</name>
    <dbReference type="NCBI Taxonomy" id="69181"/>
    <lineage>
        <taxon>Eukaryota</taxon>
        <taxon>Viridiplantae</taxon>
        <taxon>Streptophyta</taxon>
        <taxon>Embryophyta</taxon>
        <taxon>Tracheophyta</taxon>
        <taxon>Spermatophyta</taxon>
        <taxon>Magnoliopsida</taxon>
        <taxon>eudicotyledons</taxon>
        <taxon>Gunneridae</taxon>
        <taxon>Pentapetalae</taxon>
        <taxon>rosids</taxon>
        <taxon>malvids</taxon>
        <taxon>Brassicales</taxon>
        <taxon>Brassicaceae</taxon>
        <taxon>Brassiceae</taxon>
        <taxon>Brassica</taxon>
    </lineage>
</organism>
<gene>
    <name evidence="2" type="ORF">F2Q70_00020174</name>
</gene>
<proteinExistence type="predicted"/>
<accession>A0A8S9GRW8</accession>
<evidence type="ECO:0000256" key="1">
    <source>
        <dbReference type="SAM" id="MobiDB-lite"/>
    </source>
</evidence>
<sequence length="199" mass="22391">MTSSLGCFTDSLPHLNTSFLQLQVRVIGEKMACSISCFMFRFRSNPTSSMQRLTRKVYENPFSLLVKASNLKLGFCGYPSYLFEGSHNSVEESRCRKNCLTDCARAQRTVLAGGATAKSEALKFYENLNPREGDIIPVKGVKHEITTATKPGYNKRNEINREPKECSLNHTTSRQAELQPEEYTKAAPTKKPKQDARRA</sequence>
<protein>
    <submittedName>
        <fullName evidence="2">Uncharacterized protein</fullName>
    </submittedName>
</protein>
<dbReference type="AlphaFoldDB" id="A0A8S9GRW8"/>
<feature type="compositionally biased region" description="Basic and acidic residues" evidence="1">
    <location>
        <begin position="155"/>
        <end position="167"/>
    </location>
</feature>
<feature type="region of interest" description="Disordered" evidence="1">
    <location>
        <begin position="153"/>
        <end position="199"/>
    </location>
</feature>
<name>A0A8S9GRW8_BRACR</name>
<comment type="caution">
    <text evidence="2">The sequence shown here is derived from an EMBL/GenBank/DDBJ whole genome shotgun (WGS) entry which is preliminary data.</text>
</comment>
<evidence type="ECO:0000313" key="2">
    <source>
        <dbReference type="EMBL" id="KAF2547760.1"/>
    </source>
</evidence>